<dbReference type="InterPro" id="IPR020084">
    <property type="entry name" value="NUDIX_hydrolase_CS"/>
</dbReference>
<dbReference type="InterPro" id="IPR020476">
    <property type="entry name" value="Nudix_hydrolase"/>
</dbReference>
<keyword evidence="5" id="KW-1185">Reference proteome</keyword>
<dbReference type="Pfam" id="PF00293">
    <property type="entry name" value="NUDIX"/>
    <property type="match status" value="1"/>
</dbReference>
<organism evidence="4 5">
    <name type="scientific">Nibrella saemangeumensis</name>
    <dbReference type="NCBI Taxonomy" id="1084526"/>
    <lineage>
        <taxon>Bacteria</taxon>
        <taxon>Pseudomonadati</taxon>
        <taxon>Bacteroidota</taxon>
        <taxon>Cytophagia</taxon>
        <taxon>Cytophagales</taxon>
        <taxon>Spirosomataceae</taxon>
        <taxon>Nibrella</taxon>
    </lineage>
</organism>
<reference evidence="5" key="1">
    <citation type="journal article" date="2019" name="Int. J. Syst. Evol. Microbiol.">
        <title>The Global Catalogue of Microorganisms (GCM) 10K type strain sequencing project: providing services to taxonomists for standard genome sequencing and annotation.</title>
        <authorList>
            <consortium name="The Broad Institute Genomics Platform"/>
            <consortium name="The Broad Institute Genome Sequencing Center for Infectious Disease"/>
            <person name="Wu L."/>
            <person name="Ma J."/>
        </authorList>
    </citation>
    <scope>NUCLEOTIDE SEQUENCE [LARGE SCALE GENOMIC DNA]</scope>
    <source>
        <strain evidence="5">JCM 17927</strain>
    </source>
</reference>
<dbReference type="Proteomes" id="UP001501175">
    <property type="component" value="Unassembled WGS sequence"/>
</dbReference>
<evidence type="ECO:0000256" key="2">
    <source>
        <dbReference type="RuleBase" id="RU003476"/>
    </source>
</evidence>
<evidence type="ECO:0000256" key="1">
    <source>
        <dbReference type="ARBA" id="ARBA00022801"/>
    </source>
</evidence>
<feature type="domain" description="Nudix hydrolase" evidence="3">
    <location>
        <begin position="104"/>
        <end position="231"/>
    </location>
</feature>
<keyword evidence="1 2" id="KW-0378">Hydrolase</keyword>
<sequence length="240" mass="27279">MIVFIDDRPVRLTGPKVASRHRDTRHGGNHLEPFSDFDQIVDARLEVLKADALQGHLLVLNAAPPTVEKLVSLLQSSDISHLSSVTLFCIDKKAAEERMKSLFKVVKAAGGVVFKGDQMLLMFRRGVWDLPKGKLDDGESSKAGAIREVEEETGAVVDLDDKICTTWHTYTFNDNRILKRTKWYRMTCLDESHMAPQEEEDIEQLAWMDRKQAQLALTNSYSSIRYVIESVFEKEPKEDD</sequence>
<dbReference type="InterPro" id="IPR000086">
    <property type="entry name" value="NUDIX_hydrolase_dom"/>
</dbReference>
<dbReference type="PROSITE" id="PS00893">
    <property type="entry name" value="NUDIX_BOX"/>
    <property type="match status" value="1"/>
</dbReference>
<name>A0ABP8NQ16_9BACT</name>
<dbReference type="PROSITE" id="PS51462">
    <property type="entry name" value="NUDIX"/>
    <property type="match status" value="1"/>
</dbReference>
<dbReference type="SUPFAM" id="SSF55811">
    <property type="entry name" value="Nudix"/>
    <property type="match status" value="1"/>
</dbReference>
<comment type="similarity">
    <text evidence="2">Belongs to the Nudix hydrolase family.</text>
</comment>
<dbReference type="PANTHER" id="PTHR21340:SF0">
    <property type="entry name" value="BIS(5'-NUCLEOSYL)-TETRAPHOSPHATASE [ASYMMETRICAL]"/>
    <property type="match status" value="1"/>
</dbReference>
<accession>A0ABP8NQ16</accession>
<dbReference type="EMBL" id="BAABHD010000084">
    <property type="protein sequence ID" value="GAA4470985.1"/>
    <property type="molecule type" value="Genomic_DNA"/>
</dbReference>
<evidence type="ECO:0000313" key="5">
    <source>
        <dbReference type="Proteomes" id="UP001501175"/>
    </source>
</evidence>
<evidence type="ECO:0000313" key="4">
    <source>
        <dbReference type="EMBL" id="GAA4470985.1"/>
    </source>
</evidence>
<dbReference type="CDD" id="cd03673">
    <property type="entry name" value="NUDIX_Ap6A_hydrolase"/>
    <property type="match status" value="1"/>
</dbReference>
<comment type="caution">
    <text evidence="4">The sequence shown here is derived from an EMBL/GenBank/DDBJ whole genome shotgun (WGS) entry which is preliminary data.</text>
</comment>
<proteinExistence type="inferred from homology"/>
<dbReference type="RefSeq" id="WP_345250341.1">
    <property type="nucleotide sequence ID" value="NZ_BAABHD010000084.1"/>
</dbReference>
<dbReference type="Gene3D" id="3.90.79.10">
    <property type="entry name" value="Nucleoside Triphosphate Pyrophosphohydrolase"/>
    <property type="match status" value="1"/>
</dbReference>
<evidence type="ECO:0000259" key="3">
    <source>
        <dbReference type="PROSITE" id="PS51462"/>
    </source>
</evidence>
<gene>
    <name evidence="4" type="ORF">GCM10023189_60690</name>
</gene>
<dbReference type="PANTHER" id="PTHR21340">
    <property type="entry name" value="DIADENOSINE 5,5-P1,P4-TETRAPHOSPHATE PYROPHOSPHOHYDROLASE MUTT"/>
    <property type="match status" value="1"/>
</dbReference>
<dbReference type="InterPro" id="IPR015797">
    <property type="entry name" value="NUDIX_hydrolase-like_dom_sf"/>
</dbReference>
<dbReference type="PRINTS" id="PR00502">
    <property type="entry name" value="NUDIXFAMILY"/>
</dbReference>
<protein>
    <recommendedName>
        <fullName evidence="3">Nudix hydrolase domain-containing protein</fullName>
    </recommendedName>
</protein>
<dbReference type="InterPro" id="IPR051325">
    <property type="entry name" value="Nudix_hydrolase_domain"/>
</dbReference>